<dbReference type="Gene3D" id="3.20.20.450">
    <property type="entry name" value="EAL domain"/>
    <property type="match status" value="1"/>
</dbReference>
<feature type="domain" description="PAS" evidence="1">
    <location>
        <begin position="13"/>
        <end position="82"/>
    </location>
</feature>
<dbReference type="CDD" id="cd00130">
    <property type="entry name" value="PAS"/>
    <property type="match status" value="1"/>
</dbReference>
<dbReference type="Gene3D" id="3.30.450.20">
    <property type="entry name" value="PAS domain"/>
    <property type="match status" value="1"/>
</dbReference>
<dbReference type="PROSITE" id="PS50883">
    <property type="entry name" value="EAL"/>
    <property type="match status" value="1"/>
</dbReference>
<dbReference type="CDD" id="cd01949">
    <property type="entry name" value="GGDEF"/>
    <property type="match status" value="1"/>
</dbReference>
<feature type="domain" description="EAL" evidence="2">
    <location>
        <begin position="473"/>
        <end position="730"/>
    </location>
</feature>
<dbReference type="Proteomes" id="UP000293638">
    <property type="component" value="Unassembled WGS sequence"/>
</dbReference>
<dbReference type="PANTHER" id="PTHR44757">
    <property type="entry name" value="DIGUANYLATE CYCLASE DGCP"/>
    <property type="match status" value="1"/>
</dbReference>
<dbReference type="SMART" id="SM00091">
    <property type="entry name" value="PAS"/>
    <property type="match status" value="1"/>
</dbReference>
<evidence type="ECO:0000259" key="3">
    <source>
        <dbReference type="PROSITE" id="PS50887"/>
    </source>
</evidence>
<dbReference type="PROSITE" id="PS50887">
    <property type="entry name" value="GGDEF"/>
    <property type="match status" value="1"/>
</dbReference>
<dbReference type="InterPro" id="IPR001633">
    <property type="entry name" value="EAL_dom"/>
</dbReference>
<dbReference type="InterPro" id="IPR052155">
    <property type="entry name" value="Biofilm_reg_signaling"/>
</dbReference>
<proteinExistence type="predicted"/>
<dbReference type="CDD" id="cd01948">
    <property type="entry name" value="EAL"/>
    <property type="match status" value="1"/>
</dbReference>
<comment type="caution">
    <text evidence="4">The sequence shown here is derived from an EMBL/GenBank/DDBJ whole genome shotgun (WGS) entry which is preliminary data.</text>
</comment>
<evidence type="ECO:0000259" key="1">
    <source>
        <dbReference type="PROSITE" id="PS50112"/>
    </source>
</evidence>
<sequence>MLSLGKGDRMTGELERLQPAMDAVTDGVAVFDGDWRVVFVNASLCAIFGRTPEESLGLLLEELVPPDAERFWEAHHRAVATGEPTETEAYYPRIGRWLESRIFPSGGQHAILTRDTTAARRTADLLAGQATLLSAVVAAATPLEETLDGVAELAVRTLAGAIAMVWVLDEDTGLLHLVASEGAEDEMRRAAARLPVGPDGGAVGRAAELGAPVQVRRSDPGGFGRFAELAARVGIGTAWCQPLDRRDGTVGGVLCCYQLHEEGPTSDEQRHLVLLAEVAALALDRDRLDRSQRERALHDPLTGLPNRALLQDRTELALESAARSGYSVGLVFCDVDRLKPVNDQLGHVVGDELLVALGRRLRAAARAGDTVARLGGDEFVVLCQELRSPDEAVVVAKRLLAAATAPLVLQGAELRPSLSLGVATTRPSRDQDRAAAARDLLRDADTAMYQAKRDDHGRVRLFAQAMRAAEERRWQLEQALRTALDRPNGSPGGLRVHYQPQVDVAQGRVVGLEALVRWSDPADPVPPSEFVPVAEATGLVGRLGHQVLHVACQDTARLVRAGLDLRVSVNVSARQLLDPGFVGEVDEALAAAELPGGRLCLEVTESVLVEDAPELLGTLDLVRSRGIGIAIDDIGTGYSSLRYLKRLPVTELKVDTSFVAGLGASAEDEAIVGAVVGLGSALGLEVVAEGVETPAQRATLLELGCPLAQGWLFAPAMEVGALERLLLERPVLAPEPAGRG</sequence>
<dbReference type="Pfam" id="PF08448">
    <property type="entry name" value="PAS_4"/>
    <property type="match status" value="1"/>
</dbReference>
<feature type="domain" description="GGDEF" evidence="3">
    <location>
        <begin position="326"/>
        <end position="464"/>
    </location>
</feature>
<gene>
    <name evidence="4" type="ORF">EV189_2008</name>
</gene>
<dbReference type="SMART" id="SM00065">
    <property type="entry name" value="GAF"/>
    <property type="match status" value="1"/>
</dbReference>
<dbReference type="InterPro" id="IPR029016">
    <property type="entry name" value="GAF-like_dom_sf"/>
</dbReference>
<dbReference type="SMART" id="SM00052">
    <property type="entry name" value="EAL"/>
    <property type="match status" value="1"/>
</dbReference>
<dbReference type="NCBIfam" id="TIGR00254">
    <property type="entry name" value="GGDEF"/>
    <property type="match status" value="1"/>
</dbReference>
<dbReference type="InterPro" id="IPR000160">
    <property type="entry name" value="GGDEF_dom"/>
</dbReference>
<dbReference type="SUPFAM" id="SSF55781">
    <property type="entry name" value="GAF domain-like"/>
    <property type="match status" value="1"/>
</dbReference>
<evidence type="ECO:0000259" key="2">
    <source>
        <dbReference type="PROSITE" id="PS50883"/>
    </source>
</evidence>
<accession>A0A4Q7NTA0</accession>
<dbReference type="InterPro" id="IPR013656">
    <property type="entry name" value="PAS_4"/>
</dbReference>
<dbReference type="InterPro" id="IPR003018">
    <property type="entry name" value="GAF"/>
</dbReference>
<dbReference type="OrthoDB" id="5240682at2"/>
<dbReference type="InterPro" id="IPR029787">
    <property type="entry name" value="Nucleotide_cyclase"/>
</dbReference>
<dbReference type="SUPFAM" id="SSF55785">
    <property type="entry name" value="PYP-like sensor domain (PAS domain)"/>
    <property type="match status" value="1"/>
</dbReference>
<dbReference type="SUPFAM" id="SSF141868">
    <property type="entry name" value="EAL domain-like"/>
    <property type="match status" value="1"/>
</dbReference>
<dbReference type="Pfam" id="PF00990">
    <property type="entry name" value="GGDEF"/>
    <property type="match status" value="1"/>
</dbReference>
<dbReference type="NCBIfam" id="TIGR00229">
    <property type="entry name" value="sensory_box"/>
    <property type="match status" value="1"/>
</dbReference>
<dbReference type="PROSITE" id="PS50112">
    <property type="entry name" value="PAS"/>
    <property type="match status" value="1"/>
</dbReference>
<evidence type="ECO:0000313" key="4">
    <source>
        <dbReference type="EMBL" id="RZS90224.1"/>
    </source>
</evidence>
<dbReference type="AlphaFoldDB" id="A0A4Q7NTA0"/>
<protein>
    <submittedName>
        <fullName evidence="4">Diguanylate cyclase/phosphodiesterase with PAS/PAC sensor(S)</fullName>
    </submittedName>
</protein>
<dbReference type="PANTHER" id="PTHR44757:SF2">
    <property type="entry name" value="BIOFILM ARCHITECTURE MAINTENANCE PROTEIN MBAA"/>
    <property type="match status" value="1"/>
</dbReference>
<dbReference type="SMART" id="SM00267">
    <property type="entry name" value="GGDEF"/>
    <property type="match status" value="1"/>
</dbReference>
<evidence type="ECO:0000313" key="5">
    <source>
        <dbReference type="Proteomes" id="UP000293638"/>
    </source>
</evidence>
<name>A0A4Q7NTA0_9ACTN</name>
<dbReference type="EMBL" id="SGXD01000002">
    <property type="protein sequence ID" value="RZS90224.1"/>
    <property type="molecule type" value="Genomic_DNA"/>
</dbReference>
<dbReference type="Pfam" id="PF13185">
    <property type="entry name" value="GAF_2"/>
    <property type="match status" value="1"/>
</dbReference>
<keyword evidence="5" id="KW-1185">Reference proteome</keyword>
<dbReference type="SUPFAM" id="SSF55073">
    <property type="entry name" value="Nucleotide cyclase"/>
    <property type="match status" value="1"/>
</dbReference>
<organism evidence="4 5">
    <name type="scientific">Motilibacter rhizosphaerae</name>
    <dbReference type="NCBI Taxonomy" id="598652"/>
    <lineage>
        <taxon>Bacteria</taxon>
        <taxon>Bacillati</taxon>
        <taxon>Actinomycetota</taxon>
        <taxon>Actinomycetes</taxon>
        <taxon>Motilibacterales</taxon>
        <taxon>Motilibacteraceae</taxon>
        <taxon>Motilibacter</taxon>
    </lineage>
</organism>
<dbReference type="InterPro" id="IPR043128">
    <property type="entry name" value="Rev_trsase/Diguanyl_cyclase"/>
</dbReference>
<dbReference type="Gene3D" id="3.30.450.40">
    <property type="match status" value="1"/>
</dbReference>
<reference evidence="4 5" key="1">
    <citation type="submission" date="2019-02" db="EMBL/GenBank/DDBJ databases">
        <title>Genomic Encyclopedia of Type Strains, Phase IV (KMG-IV): sequencing the most valuable type-strain genomes for metagenomic binning, comparative biology and taxonomic classification.</title>
        <authorList>
            <person name="Goeker M."/>
        </authorList>
    </citation>
    <scope>NUCLEOTIDE SEQUENCE [LARGE SCALE GENOMIC DNA]</scope>
    <source>
        <strain evidence="4 5">DSM 45622</strain>
    </source>
</reference>
<dbReference type="Gene3D" id="3.30.70.270">
    <property type="match status" value="1"/>
</dbReference>
<dbReference type="InterPro" id="IPR035965">
    <property type="entry name" value="PAS-like_dom_sf"/>
</dbReference>
<dbReference type="InterPro" id="IPR000014">
    <property type="entry name" value="PAS"/>
</dbReference>
<dbReference type="Pfam" id="PF00563">
    <property type="entry name" value="EAL"/>
    <property type="match status" value="1"/>
</dbReference>
<dbReference type="InterPro" id="IPR035919">
    <property type="entry name" value="EAL_sf"/>
</dbReference>